<dbReference type="GO" id="GO:0005737">
    <property type="term" value="C:cytoplasm"/>
    <property type="evidence" value="ECO:0007669"/>
    <property type="project" value="UniProtKB-ARBA"/>
</dbReference>
<dbReference type="PANTHER" id="PTHR13323">
    <property type="entry name" value="LATE ENDOSOMAL/LYSOSOMAL MP1 INTERACTING PROTEIN"/>
    <property type="match status" value="1"/>
</dbReference>
<dbReference type="InterPro" id="IPR037587">
    <property type="entry name" value="LAMTOR2-like"/>
</dbReference>
<accession>A0A1X2HFE1</accession>
<dbReference type="GO" id="GO:0005085">
    <property type="term" value="F:guanyl-nucleotide exchange factor activity"/>
    <property type="evidence" value="ECO:0007669"/>
    <property type="project" value="InterPro"/>
</dbReference>
<dbReference type="SMART" id="SM00960">
    <property type="entry name" value="Robl_LC7"/>
    <property type="match status" value="1"/>
</dbReference>
<dbReference type="Pfam" id="PF03259">
    <property type="entry name" value="Robl_LC7"/>
    <property type="match status" value="1"/>
</dbReference>
<dbReference type="InParanoid" id="A0A1X2HFE1"/>
<evidence type="ECO:0000313" key="3">
    <source>
        <dbReference type="EMBL" id="ORY97629.1"/>
    </source>
</evidence>
<dbReference type="OMA" id="WAAYEKN"/>
<gene>
    <name evidence="3" type="ORF">BCR43DRAFT_490085</name>
</gene>
<evidence type="ECO:0000256" key="1">
    <source>
        <dbReference type="ARBA" id="ARBA00007191"/>
    </source>
</evidence>
<dbReference type="Proteomes" id="UP000242180">
    <property type="component" value="Unassembled WGS sequence"/>
</dbReference>
<organism evidence="3 4">
    <name type="scientific">Syncephalastrum racemosum</name>
    <name type="common">Filamentous fungus</name>
    <dbReference type="NCBI Taxonomy" id="13706"/>
    <lineage>
        <taxon>Eukaryota</taxon>
        <taxon>Fungi</taxon>
        <taxon>Fungi incertae sedis</taxon>
        <taxon>Mucoromycota</taxon>
        <taxon>Mucoromycotina</taxon>
        <taxon>Mucoromycetes</taxon>
        <taxon>Mucorales</taxon>
        <taxon>Syncephalastraceae</taxon>
        <taxon>Syncephalastrum</taxon>
    </lineage>
</organism>
<dbReference type="EMBL" id="MCGN01000004">
    <property type="protein sequence ID" value="ORY97629.1"/>
    <property type="molecule type" value="Genomic_DNA"/>
</dbReference>
<comment type="similarity">
    <text evidence="1">Belongs to the GAMAD family.</text>
</comment>
<sequence>MLKPKIISQVLQQATHNGVTTSLLMTNEGSLLAFAAEHGRSAKTIAAIAANIWSTYKQQSEQNNNLRNIIVECEEGVVYVTNIGAMLLCLAGDTSVELGLLKAKADAIARHLEEPLSRIPAFQPEYAM</sequence>
<dbReference type="SUPFAM" id="SSF103196">
    <property type="entry name" value="Roadblock/LC7 domain"/>
    <property type="match status" value="1"/>
</dbReference>
<evidence type="ECO:0000259" key="2">
    <source>
        <dbReference type="SMART" id="SM00960"/>
    </source>
</evidence>
<dbReference type="InterPro" id="IPR004942">
    <property type="entry name" value="Roadblock/LAMTOR2_dom"/>
</dbReference>
<dbReference type="AlphaFoldDB" id="A0A1X2HFE1"/>
<dbReference type="STRING" id="13706.A0A1X2HFE1"/>
<reference evidence="3 4" key="1">
    <citation type="submission" date="2016-07" db="EMBL/GenBank/DDBJ databases">
        <title>Pervasive Adenine N6-methylation of Active Genes in Fungi.</title>
        <authorList>
            <consortium name="DOE Joint Genome Institute"/>
            <person name="Mondo S.J."/>
            <person name="Dannebaum R.O."/>
            <person name="Kuo R.C."/>
            <person name="Labutti K."/>
            <person name="Haridas S."/>
            <person name="Kuo A."/>
            <person name="Salamov A."/>
            <person name="Ahrendt S.R."/>
            <person name="Lipzen A."/>
            <person name="Sullivan W."/>
            <person name="Andreopoulos W.B."/>
            <person name="Clum A."/>
            <person name="Lindquist E."/>
            <person name="Daum C."/>
            <person name="Ramamoorthy G.K."/>
            <person name="Gryganskyi A."/>
            <person name="Culley D."/>
            <person name="Magnuson J.K."/>
            <person name="James T.Y."/>
            <person name="O'Malley M.A."/>
            <person name="Stajich J.E."/>
            <person name="Spatafora J.W."/>
            <person name="Visel A."/>
            <person name="Grigoriev I.V."/>
        </authorList>
    </citation>
    <scope>NUCLEOTIDE SEQUENCE [LARGE SCALE GENOMIC DNA]</scope>
    <source>
        <strain evidence="3 4">NRRL 2496</strain>
    </source>
</reference>
<name>A0A1X2HFE1_SYNRA</name>
<proteinExistence type="inferred from homology"/>
<dbReference type="FunFam" id="3.30.450.30:FF:000004">
    <property type="entry name" value="ragulator complex protein LAMTOR2"/>
    <property type="match status" value="1"/>
</dbReference>
<dbReference type="GO" id="GO:0060090">
    <property type="term" value="F:molecular adaptor activity"/>
    <property type="evidence" value="ECO:0007669"/>
    <property type="project" value="InterPro"/>
</dbReference>
<protein>
    <recommendedName>
        <fullName evidence="2">Roadblock/LAMTOR2 domain-containing protein</fullName>
    </recommendedName>
</protein>
<keyword evidence="4" id="KW-1185">Reference proteome</keyword>
<dbReference type="Gene3D" id="3.30.450.30">
    <property type="entry name" value="Dynein light chain 2a, cytoplasmic"/>
    <property type="match status" value="1"/>
</dbReference>
<feature type="domain" description="Roadblock/LAMTOR2" evidence="2">
    <location>
        <begin position="7"/>
        <end position="92"/>
    </location>
</feature>
<dbReference type="OrthoDB" id="271745at2759"/>
<comment type="caution">
    <text evidence="3">The sequence shown here is derived from an EMBL/GenBank/DDBJ whole genome shotgun (WGS) entry which is preliminary data.</text>
</comment>
<dbReference type="GO" id="GO:0032008">
    <property type="term" value="P:positive regulation of TOR signaling"/>
    <property type="evidence" value="ECO:0007669"/>
    <property type="project" value="InterPro"/>
</dbReference>
<evidence type="ECO:0000313" key="4">
    <source>
        <dbReference type="Proteomes" id="UP000242180"/>
    </source>
</evidence>